<evidence type="ECO:0000313" key="3">
    <source>
        <dbReference type="Proteomes" id="UP000199165"/>
    </source>
</evidence>
<evidence type="ECO:0000313" key="2">
    <source>
        <dbReference type="EMBL" id="SFT55920.1"/>
    </source>
</evidence>
<accession>A0A1I6YZI8</accession>
<reference evidence="3" key="1">
    <citation type="submission" date="2016-10" db="EMBL/GenBank/DDBJ databases">
        <authorList>
            <person name="Varghese N."/>
            <person name="Submissions S."/>
        </authorList>
    </citation>
    <scope>NUCLEOTIDE SEQUENCE [LARGE SCALE GENOMIC DNA]</scope>
    <source>
        <strain evidence="3">DSM 45501</strain>
    </source>
</reference>
<proteinExistence type="predicted"/>
<evidence type="ECO:0000259" key="1">
    <source>
        <dbReference type="Pfam" id="PF19054"/>
    </source>
</evidence>
<keyword evidence="3" id="KW-1185">Reference proteome</keyword>
<sequence length="259" mass="29139">MEREQLATSTKWQPSKISRIEQGQATLQRAELEQLVELFWPDEEQCERLRRLATEARKRGKFGKVPDWSRQYVGLEADASALTIWDGELVPGLAQTEEYARAIVSTSVVVPPAEVEQTVKARLARQRILSRETPPELGIVLGEAALCRTVGSPAVLRRQLQHLRQLATQPNITLQILPFSSGEHAAMGASFTVLRLDLEDLTFSYAYLESLTRADTLDGQQHIETYQLVIEQLRIAALGQRETLNLLDRVIAELAEARE</sequence>
<dbReference type="Pfam" id="PF19054">
    <property type="entry name" value="DUF5753"/>
    <property type="match status" value="1"/>
</dbReference>
<dbReference type="Proteomes" id="UP000199165">
    <property type="component" value="Unassembled WGS sequence"/>
</dbReference>
<organism evidence="2 3">
    <name type="scientific">Actinopolyspora righensis</name>
    <dbReference type="NCBI Taxonomy" id="995060"/>
    <lineage>
        <taxon>Bacteria</taxon>
        <taxon>Bacillati</taxon>
        <taxon>Actinomycetota</taxon>
        <taxon>Actinomycetes</taxon>
        <taxon>Actinopolysporales</taxon>
        <taxon>Actinopolysporaceae</taxon>
        <taxon>Actinopolyspora</taxon>
        <taxon>Actinopolyspora alba group</taxon>
    </lineage>
</organism>
<gene>
    <name evidence="2" type="ORF">SAMN04487904_103431</name>
</gene>
<dbReference type="InterPro" id="IPR043917">
    <property type="entry name" value="DUF5753"/>
</dbReference>
<name>A0A1I6YZI8_9ACTN</name>
<feature type="domain" description="DUF5753" evidence="1">
    <location>
        <begin position="70"/>
        <end position="249"/>
    </location>
</feature>
<protein>
    <recommendedName>
        <fullName evidence="1">DUF5753 domain-containing protein</fullName>
    </recommendedName>
</protein>
<dbReference type="STRING" id="995060.SAMN04487904_103431"/>
<dbReference type="EMBL" id="FPAT01000003">
    <property type="protein sequence ID" value="SFT55920.1"/>
    <property type="molecule type" value="Genomic_DNA"/>
</dbReference>
<dbReference type="AlphaFoldDB" id="A0A1I6YZI8"/>